<dbReference type="EMBL" id="JAZHOF010000001">
    <property type="protein sequence ID" value="MEJ8569958.1"/>
    <property type="molecule type" value="Genomic_DNA"/>
</dbReference>
<evidence type="ECO:0000256" key="10">
    <source>
        <dbReference type="ARBA" id="ARBA00039381"/>
    </source>
</evidence>
<keyword evidence="7 11" id="KW-1133">Transmembrane helix</keyword>
<dbReference type="InterPro" id="IPR001851">
    <property type="entry name" value="ABC_transp_permease"/>
</dbReference>
<keyword evidence="3" id="KW-0813">Transport</keyword>
<comment type="subcellular location">
    <subcellularLocation>
        <location evidence="1">Cell membrane</location>
        <topology evidence="1">Multi-pass membrane protein</topology>
    </subcellularLocation>
</comment>
<evidence type="ECO:0000256" key="11">
    <source>
        <dbReference type="SAM" id="Phobius"/>
    </source>
</evidence>
<evidence type="ECO:0000256" key="6">
    <source>
        <dbReference type="ARBA" id="ARBA00022692"/>
    </source>
</evidence>
<feature type="transmembrane region" description="Helical" evidence="11">
    <location>
        <begin position="141"/>
        <end position="159"/>
    </location>
</feature>
<dbReference type="Pfam" id="PF02653">
    <property type="entry name" value="BPD_transp_2"/>
    <property type="match status" value="1"/>
</dbReference>
<dbReference type="RefSeq" id="WP_340327699.1">
    <property type="nucleotide sequence ID" value="NZ_JAZHOF010000001.1"/>
</dbReference>
<feature type="transmembrane region" description="Helical" evidence="11">
    <location>
        <begin position="30"/>
        <end position="49"/>
    </location>
</feature>
<dbReference type="PANTHER" id="PTHR32196">
    <property type="entry name" value="ABC TRANSPORTER PERMEASE PROTEIN YPHD-RELATED-RELATED"/>
    <property type="match status" value="1"/>
</dbReference>
<evidence type="ECO:0000256" key="2">
    <source>
        <dbReference type="ARBA" id="ARBA00011262"/>
    </source>
</evidence>
<evidence type="ECO:0000256" key="3">
    <source>
        <dbReference type="ARBA" id="ARBA00022448"/>
    </source>
</evidence>
<feature type="transmembrane region" description="Helical" evidence="11">
    <location>
        <begin position="179"/>
        <end position="199"/>
    </location>
</feature>
<evidence type="ECO:0000256" key="8">
    <source>
        <dbReference type="ARBA" id="ARBA00023136"/>
    </source>
</evidence>
<protein>
    <recommendedName>
        <fullName evidence="10">Autoinducer 2 import system permease protein LsrD</fullName>
    </recommendedName>
</protein>
<feature type="transmembrane region" description="Helical" evidence="11">
    <location>
        <begin position="61"/>
        <end position="82"/>
    </location>
</feature>
<dbReference type="PANTHER" id="PTHR32196:SF71">
    <property type="entry name" value="AUTOINDUCER 2 IMPORT SYSTEM PERMEASE PROTEIN LSRD"/>
    <property type="match status" value="1"/>
</dbReference>
<evidence type="ECO:0000256" key="1">
    <source>
        <dbReference type="ARBA" id="ARBA00004651"/>
    </source>
</evidence>
<dbReference type="CDD" id="cd06579">
    <property type="entry name" value="TM_PBP1_transp_AraH_like"/>
    <property type="match status" value="1"/>
</dbReference>
<evidence type="ECO:0000256" key="7">
    <source>
        <dbReference type="ARBA" id="ARBA00022989"/>
    </source>
</evidence>
<dbReference type="GO" id="GO:0022857">
    <property type="term" value="F:transmembrane transporter activity"/>
    <property type="evidence" value="ECO:0007669"/>
    <property type="project" value="InterPro"/>
</dbReference>
<evidence type="ECO:0000313" key="12">
    <source>
        <dbReference type="EMBL" id="MEJ8569958.1"/>
    </source>
</evidence>
<proteinExistence type="predicted"/>
<evidence type="ECO:0000256" key="5">
    <source>
        <dbReference type="ARBA" id="ARBA00022519"/>
    </source>
</evidence>
<comment type="function">
    <text evidence="9">Part of the ABC transporter complex LsrABCD involved in autoinducer 2 (AI-2) import. Probably responsible for the translocation of the substrate across the membrane.</text>
</comment>
<accession>A0AAW9RPH0</accession>
<keyword evidence="8 11" id="KW-0472">Membrane</keyword>
<evidence type="ECO:0000256" key="9">
    <source>
        <dbReference type="ARBA" id="ARBA00025439"/>
    </source>
</evidence>
<feature type="transmembrane region" description="Helical" evidence="11">
    <location>
        <begin position="263"/>
        <end position="280"/>
    </location>
</feature>
<feature type="transmembrane region" description="Helical" evidence="11">
    <location>
        <begin position="231"/>
        <end position="251"/>
    </location>
</feature>
<name>A0AAW9RPH0_9HYPH</name>
<keyword evidence="4" id="KW-1003">Cell membrane</keyword>
<comment type="subunit">
    <text evidence="2">The complex is composed of two ATP-binding proteins (LsrA), two transmembrane proteins (LsrC and LsrD) and a solute-binding protein (LsrB).</text>
</comment>
<feature type="transmembrane region" description="Helical" evidence="11">
    <location>
        <begin position="313"/>
        <end position="331"/>
    </location>
</feature>
<reference evidence="12 13" key="1">
    <citation type="submission" date="2024-02" db="EMBL/GenBank/DDBJ databases">
        <title>Genome analysis and characterization of Microbaculum marinisediminis sp. nov., isolated from marine sediment.</title>
        <authorList>
            <person name="Du Z.-J."/>
            <person name="Ye Y.-Q."/>
            <person name="Zhang Z.-R."/>
            <person name="Yuan S.-M."/>
            <person name="Zhang X.-Y."/>
        </authorList>
    </citation>
    <scope>NUCLEOTIDE SEQUENCE [LARGE SCALE GENOMIC DNA]</scope>
    <source>
        <strain evidence="12 13">SDUM1044001</strain>
    </source>
</reference>
<organism evidence="12 13">
    <name type="scientific">Microbaculum marinum</name>
    <dbReference type="NCBI Taxonomy" id="1764581"/>
    <lineage>
        <taxon>Bacteria</taxon>
        <taxon>Pseudomonadati</taxon>
        <taxon>Pseudomonadota</taxon>
        <taxon>Alphaproteobacteria</taxon>
        <taxon>Hyphomicrobiales</taxon>
        <taxon>Tepidamorphaceae</taxon>
        <taxon>Microbaculum</taxon>
    </lineage>
</organism>
<feature type="transmembrane region" description="Helical" evidence="11">
    <location>
        <begin position="89"/>
        <end position="105"/>
    </location>
</feature>
<evidence type="ECO:0000256" key="4">
    <source>
        <dbReference type="ARBA" id="ARBA00022475"/>
    </source>
</evidence>
<dbReference type="GO" id="GO:0005886">
    <property type="term" value="C:plasma membrane"/>
    <property type="evidence" value="ECO:0007669"/>
    <property type="project" value="UniProtKB-SubCell"/>
</dbReference>
<sequence>MSVEDDMTATDAAAAAADTRGAARIGSEPITIAVIFGITVLLILSSRFISPAFGGWSQTETILFLSSFLVFCSFGQGLVILVRGLDLSIASMITLGGVLTTTWLAGSNDGIWYVIPAILAVSAAIGSISGIGVTVLRIPPFIMTLAMGIIVYSLCLGYTQGTPRGYPAPALADLMRAHVLGVPAPVLLLAVFVAIAVVLQSWTTFGRRLYAVGNNPVAAHVSGLSTRRLTIGAYAISAMCAGFTGIALAAYANGATLRMGDDYLLPSIAAVVVGGSSILGGKGNFLGTVGGAILLTTLGTILAALGIEQGWKTIIEGAVILVALIILRESVYEAIRVWMGRTSAG</sequence>
<comment type="caution">
    <text evidence="12">The sequence shown here is derived from an EMBL/GenBank/DDBJ whole genome shotgun (WGS) entry which is preliminary data.</text>
</comment>
<evidence type="ECO:0000313" key="13">
    <source>
        <dbReference type="Proteomes" id="UP001378188"/>
    </source>
</evidence>
<feature type="transmembrane region" description="Helical" evidence="11">
    <location>
        <begin position="111"/>
        <end position="134"/>
    </location>
</feature>
<keyword evidence="5" id="KW-0997">Cell inner membrane</keyword>
<feature type="transmembrane region" description="Helical" evidence="11">
    <location>
        <begin position="285"/>
        <end position="307"/>
    </location>
</feature>
<dbReference type="Proteomes" id="UP001378188">
    <property type="component" value="Unassembled WGS sequence"/>
</dbReference>
<keyword evidence="13" id="KW-1185">Reference proteome</keyword>
<gene>
    <name evidence="12" type="ORF">V3328_00630</name>
</gene>
<dbReference type="AlphaFoldDB" id="A0AAW9RPH0"/>
<keyword evidence="6 11" id="KW-0812">Transmembrane</keyword>